<keyword evidence="4" id="KW-0539">Nucleus</keyword>
<feature type="region of interest" description="Disordered" evidence="7">
    <location>
        <begin position="136"/>
        <end position="156"/>
    </location>
</feature>
<reference evidence="8 9" key="1">
    <citation type="submission" date="2016-10" db="EMBL/GenBank/DDBJ databases">
        <title>Genome sequence of the basidiomycete white-rot fungus Trametes pubescens.</title>
        <authorList>
            <person name="Makela M.R."/>
            <person name="Granchi Z."/>
            <person name="Peng M."/>
            <person name="De Vries R.P."/>
            <person name="Grigoriev I."/>
            <person name="Riley R."/>
            <person name="Hilden K."/>
        </authorList>
    </citation>
    <scope>NUCLEOTIDE SEQUENCE [LARGE SCALE GENOMIC DNA]</scope>
    <source>
        <strain evidence="8 9">FBCC735</strain>
    </source>
</reference>
<proteinExistence type="inferred from homology"/>
<dbReference type="GO" id="GO:0006260">
    <property type="term" value="P:DNA replication"/>
    <property type="evidence" value="ECO:0007669"/>
    <property type="project" value="UniProtKB-KW"/>
</dbReference>
<dbReference type="EMBL" id="MNAD01000883">
    <property type="protein sequence ID" value="OJT09700.1"/>
    <property type="molecule type" value="Genomic_DNA"/>
</dbReference>
<comment type="subcellular location">
    <subcellularLocation>
        <location evidence="1">Nucleus</location>
    </subcellularLocation>
</comment>
<keyword evidence="9" id="KW-1185">Reference proteome</keyword>
<keyword evidence="5" id="KW-0131">Cell cycle</keyword>
<feature type="region of interest" description="Disordered" evidence="7">
    <location>
        <begin position="1"/>
        <end position="22"/>
    </location>
</feature>
<dbReference type="Proteomes" id="UP000184267">
    <property type="component" value="Unassembled WGS sequence"/>
</dbReference>
<dbReference type="GO" id="GO:0031390">
    <property type="term" value="C:Ctf18 RFC-like complex"/>
    <property type="evidence" value="ECO:0007669"/>
    <property type="project" value="InterPro"/>
</dbReference>
<comment type="similarity">
    <text evidence="6">Belongs to the CTF8 family.</text>
</comment>
<dbReference type="AlphaFoldDB" id="A0A1M2VQ73"/>
<dbReference type="GO" id="GO:0003677">
    <property type="term" value="F:DNA binding"/>
    <property type="evidence" value="ECO:0007669"/>
    <property type="project" value="UniProtKB-KW"/>
</dbReference>
<sequence>MLVPVNVNIPGPSSPPHRRLPPSLIKFGSDELVLIEMQGSLEVDGNKDNQLVGKLRVDPETNKPTLLIGHHLLEGKLVNLAKPLAVLHRVDAPEDAPGDSMAVNDSQEESQQKSGAPKSWDMIAIVKRKMVFAKRPMPMVGRPASGAPLSRIGSKA</sequence>
<dbReference type="OMA" id="KMVFAKR"/>
<dbReference type="PANTHER" id="PTHR28605:SF1">
    <property type="entry name" value="CHROMOSOME TRANSMISSION FIDELITY FACTOR 8"/>
    <property type="match status" value="1"/>
</dbReference>
<evidence type="ECO:0000256" key="7">
    <source>
        <dbReference type="SAM" id="MobiDB-lite"/>
    </source>
</evidence>
<evidence type="ECO:0000256" key="2">
    <source>
        <dbReference type="ARBA" id="ARBA00022705"/>
    </source>
</evidence>
<dbReference type="InterPro" id="IPR018607">
    <property type="entry name" value="Ctf8"/>
</dbReference>
<protein>
    <recommendedName>
        <fullName evidence="10">Chromosome transmission fidelity protein 8</fullName>
    </recommendedName>
</protein>
<feature type="region of interest" description="Disordered" evidence="7">
    <location>
        <begin position="91"/>
        <end position="121"/>
    </location>
</feature>
<evidence type="ECO:0000256" key="5">
    <source>
        <dbReference type="ARBA" id="ARBA00023306"/>
    </source>
</evidence>
<dbReference type="STRING" id="154538.A0A1M2VQ73"/>
<evidence type="ECO:0000313" key="8">
    <source>
        <dbReference type="EMBL" id="OJT09700.1"/>
    </source>
</evidence>
<keyword evidence="2" id="KW-0235">DNA replication</keyword>
<evidence type="ECO:0000256" key="1">
    <source>
        <dbReference type="ARBA" id="ARBA00004123"/>
    </source>
</evidence>
<accession>A0A1M2VQ73</accession>
<evidence type="ECO:0000256" key="4">
    <source>
        <dbReference type="ARBA" id="ARBA00023242"/>
    </source>
</evidence>
<evidence type="ECO:0000313" key="9">
    <source>
        <dbReference type="Proteomes" id="UP000184267"/>
    </source>
</evidence>
<evidence type="ECO:0008006" key="10">
    <source>
        <dbReference type="Google" id="ProtNLM"/>
    </source>
</evidence>
<evidence type="ECO:0000256" key="3">
    <source>
        <dbReference type="ARBA" id="ARBA00023125"/>
    </source>
</evidence>
<name>A0A1M2VQ73_TRAPU</name>
<keyword evidence="3" id="KW-0238">DNA-binding</keyword>
<evidence type="ECO:0000256" key="6">
    <source>
        <dbReference type="ARBA" id="ARBA00038447"/>
    </source>
</evidence>
<gene>
    <name evidence="8" type="ORF">TRAPUB_13805</name>
</gene>
<dbReference type="GO" id="GO:0007064">
    <property type="term" value="P:mitotic sister chromatid cohesion"/>
    <property type="evidence" value="ECO:0007669"/>
    <property type="project" value="InterPro"/>
</dbReference>
<dbReference type="Pfam" id="PF09696">
    <property type="entry name" value="Ctf8"/>
    <property type="match status" value="1"/>
</dbReference>
<dbReference type="OrthoDB" id="121932at2759"/>
<dbReference type="PANTHER" id="PTHR28605">
    <property type="entry name" value="CTF8, CHROMOSOME TRANSMISSION FIDELITY FACTOR 8 HOMOLOG (S. CEREVISIAE)"/>
    <property type="match status" value="1"/>
</dbReference>
<organism evidence="8 9">
    <name type="scientific">Trametes pubescens</name>
    <name type="common">White-rot fungus</name>
    <dbReference type="NCBI Taxonomy" id="154538"/>
    <lineage>
        <taxon>Eukaryota</taxon>
        <taxon>Fungi</taxon>
        <taxon>Dikarya</taxon>
        <taxon>Basidiomycota</taxon>
        <taxon>Agaricomycotina</taxon>
        <taxon>Agaricomycetes</taxon>
        <taxon>Polyporales</taxon>
        <taxon>Polyporaceae</taxon>
        <taxon>Trametes</taxon>
    </lineage>
</organism>
<comment type="caution">
    <text evidence="8">The sequence shown here is derived from an EMBL/GenBank/DDBJ whole genome shotgun (WGS) entry which is preliminary data.</text>
</comment>